<feature type="signal peptide" evidence="1">
    <location>
        <begin position="1"/>
        <end position="35"/>
    </location>
</feature>
<proteinExistence type="predicted"/>
<protein>
    <submittedName>
        <fullName evidence="2">Uncharacterized protein</fullName>
    </submittedName>
</protein>
<dbReference type="AlphaFoldDB" id="A0ABD5EPW7"/>
<evidence type="ECO:0000313" key="2">
    <source>
        <dbReference type="EMBL" id="MDT0436742.1"/>
    </source>
</evidence>
<feature type="chain" id="PRO_5044849604" evidence="1">
    <location>
        <begin position="36"/>
        <end position="140"/>
    </location>
</feature>
<gene>
    <name evidence="2" type="ORF">RM877_18815</name>
</gene>
<keyword evidence="1" id="KW-0732">Signal</keyword>
<evidence type="ECO:0000313" key="3">
    <source>
        <dbReference type="Proteomes" id="UP001183535"/>
    </source>
</evidence>
<dbReference type="Proteomes" id="UP001183535">
    <property type="component" value="Unassembled WGS sequence"/>
</dbReference>
<evidence type="ECO:0000256" key="1">
    <source>
        <dbReference type="SAM" id="SignalP"/>
    </source>
</evidence>
<dbReference type="EMBL" id="JAVRES010000008">
    <property type="protein sequence ID" value="MDT0436742.1"/>
    <property type="molecule type" value="Genomic_DNA"/>
</dbReference>
<name>A0ABD5EPW7_9ACTN</name>
<dbReference type="PROSITE" id="PS51318">
    <property type="entry name" value="TAT"/>
    <property type="match status" value="1"/>
</dbReference>
<sequence length="140" mass="14827">MRAVVKTRRIRMTAIGAACAAALLAGGASATVASAADHPAAPASPSAMTPHKAKITVKSDKHAVKARETVRLTGSTTGLKNGEKLTVQHYKNGKWTTLHSSTTVRKHMYSTDVKLTEKGTWKLRVVHGDTHSATTTVKVS</sequence>
<dbReference type="RefSeq" id="WP_141721788.1">
    <property type="nucleotide sequence ID" value="NZ_JAVRES010000008.1"/>
</dbReference>
<comment type="caution">
    <text evidence="2">The sequence shown here is derived from an EMBL/GenBank/DDBJ whole genome shotgun (WGS) entry which is preliminary data.</text>
</comment>
<keyword evidence="3" id="KW-1185">Reference proteome</keyword>
<organism evidence="2 3">
    <name type="scientific">Streptomyces doudnae</name>
    <dbReference type="NCBI Taxonomy" id="3075536"/>
    <lineage>
        <taxon>Bacteria</taxon>
        <taxon>Bacillati</taxon>
        <taxon>Actinomycetota</taxon>
        <taxon>Actinomycetes</taxon>
        <taxon>Kitasatosporales</taxon>
        <taxon>Streptomycetaceae</taxon>
        <taxon>Streptomyces</taxon>
    </lineage>
</organism>
<accession>A0ABD5EPW7</accession>
<reference evidence="3" key="1">
    <citation type="submission" date="2023-07" db="EMBL/GenBank/DDBJ databases">
        <title>30 novel species of actinomycetes from the DSMZ collection.</title>
        <authorList>
            <person name="Nouioui I."/>
        </authorList>
    </citation>
    <scope>NUCLEOTIDE SEQUENCE [LARGE SCALE GENOMIC DNA]</scope>
    <source>
        <strain evidence="3">DSM 41981</strain>
    </source>
</reference>
<dbReference type="InterPro" id="IPR006311">
    <property type="entry name" value="TAT_signal"/>
</dbReference>